<name>K0SG49_THAOC</name>
<feature type="non-terminal residue" evidence="1">
    <location>
        <position position="24"/>
    </location>
</feature>
<evidence type="ECO:0000313" key="2">
    <source>
        <dbReference type="Proteomes" id="UP000266841"/>
    </source>
</evidence>
<keyword evidence="2" id="KW-1185">Reference proteome</keyword>
<dbReference type="EMBL" id="AGNL01017395">
    <property type="protein sequence ID" value="EJK64315.1"/>
    <property type="molecule type" value="Genomic_DNA"/>
</dbReference>
<gene>
    <name evidence="1" type="ORF">THAOC_14964</name>
</gene>
<sequence length="24" mass="2689">MANFRNNSKEAASFSALCPPSLFW</sequence>
<protein>
    <submittedName>
        <fullName evidence="1">Uncharacterized protein</fullName>
    </submittedName>
</protein>
<dbReference type="AlphaFoldDB" id="K0SG49"/>
<dbReference type="Proteomes" id="UP000266841">
    <property type="component" value="Unassembled WGS sequence"/>
</dbReference>
<accession>K0SG49</accession>
<organism evidence="1 2">
    <name type="scientific">Thalassiosira oceanica</name>
    <name type="common">Marine diatom</name>
    <dbReference type="NCBI Taxonomy" id="159749"/>
    <lineage>
        <taxon>Eukaryota</taxon>
        <taxon>Sar</taxon>
        <taxon>Stramenopiles</taxon>
        <taxon>Ochrophyta</taxon>
        <taxon>Bacillariophyta</taxon>
        <taxon>Coscinodiscophyceae</taxon>
        <taxon>Thalassiosirophycidae</taxon>
        <taxon>Thalassiosirales</taxon>
        <taxon>Thalassiosiraceae</taxon>
        <taxon>Thalassiosira</taxon>
    </lineage>
</organism>
<reference evidence="1 2" key="1">
    <citation type="journal article" date="2012" name="Genome Biol.">
        <title>Genome and low-iron response of an oceanic diatom adapted to chronic iron limitation.</title>
        <authorList>
            <person name="Lommer M."/>
            <person name="Specht M."/>
            <person name="Roy A.S."/>
            <person name="Kraemer L."/>
            <person name="Andreson R."/>
            <person name="Gutowska M.A."/>
            <person name="Wolf J."/>
            <person name="Bergner S.V."/>
            <person name="Schilhabel M.B."/>
            <person name="Klostermeier U.C."/>
            <person name="Beiko R.G."/>
            <person name="Rosenstiel P."/>
            <person name="Hippler M."/>
            <person name="Laroche J."/>
        </authorList>
    </citation>
    <scope>NUCLEOTIDE SEQUENCE [LARGE SCALE GENOMIC DNA]</scope>
    <source>
        <strain evidence="1 2">CCMP1005</strain>
    </source>
</reference>
<evidence type="ECO:0000313" key="1">
    <source>
        <dbReference type="EMBL" id="EJK64315.1"/>
    </source>
</evidence>
<proteinExistence type="predicted"/>
<comment type="caution">
    <text evidence="1">The sequence shown here is derived from an EMBL/GenBank/DDBJ whole genome shotgun (WGS) entry which is preliminary data.</text>
</comment>